<dbReference type="AlphaFoldDB" id="A0A6J6X017"/>
<sequence>MMHRSHSVSGGINGHLNRISHELTDQVTDIAVQSGGEQHRLIASGATAQYPLNLRCESIVSHTVGFIKYNYFHGGEINFI</sequence>
<dbReference type="AntiFam" id="ANF00149">
    <property type="entry name" value="Shadow ORF (opposite cshA)"/>
</dbReference>
<gene>
    <name evidence="1" type="ORF">UFOPK2921_01378</name>
</gene>
<name>A0A6J6X017_9ZZZZ</name>
<evidence type="ECO:0000313" key="1">
    <source>
        <dbReference type="EMBL" id="CAB4789779.1"/>
    </source>
</evidence>
<accession>A0A6J6X017</accession>
<dbReference type="EMBL" id="CAEZZV010000229">
    <property type="protein sequence ID" value="CAB4789779.1"/>
    <property type="molecule type" value="Genomic_DNA"/>
</dbReference>
<reference evidence="1" key="1">
    <citation type="submission" date="2020-05" db="EMBL/GenBank/DDBJ databases">
        <authorList>
            <person name="Chiriac C."/>
            <person name="Salcher M."/>
            <person name="Ghai R."/>
            <person name="Kavagutti S V."/>
        </authorList>
    </citation>
    <scope>NUCLEOTIDE SEQUENCE</scope>
</reference>
<organism evidence="1">
    <name type="scientific">freshwater metagenome</name>
    <dbReference type="NCBI Taxonomy" id="449393"/>
    <lineage>
        <taxon>unclassified sequences</taxon>
        <taxon>metagenomes</taxon>
        <taxon>ecological metagenomes</taxon>
    </lineage>
</organism>
<protein>
    <submittedName>
        <fullName evidence="1">Unannotated protein</fullName>
    </submittedName>
</protein>
<proteinExistence type="predicted"/>